<comment type="caution">
    <text evidence="3">The sequence shown here is derived from an EMBL/GenBank/DDBJ whole genome shotgun (WGS) entry which is preliminary data.</text>
</comment>
<dbReference type="Pfam" id="PF04014">
    <property type="entry name" value="MazE_antitoxin"/>
    <property type="match status" value="1"/>
</dbReference>
<sequence length="89" mass="9498">MDVAAKITSKGQVTVPKSVRDALGVKEGDMLVFRVKGHQASVAATPDLIDLAGVVGVPDDVRDKGWSEIKVRAWQARADRVAGRRATSD</sequence>
<dbReference type="STRING" id="1631356.VV01_02685"/>
<dbReference type="PROSITE" id="PS51740">
    <property type="entry name" value="SPOVT_ABRB"/>
    <property type="match status" value="1"/>
</dbReference>
<proteinExistence type="predicted"/>
<keyword evidence="1" id="KW-0238">DNA-binding</keyword>
<dbReference type="InterPro" id="IPR007159">
    <property type="entry name" value="SpoVT-AbrB_dom"/>
</dbReference>
<dbReference type="NCBIfam" id="TIGR01439">
    <property type="entry name" value="lp_hng_hel_AbrB"/>
    <property type="match status" value="1"/>
</dbReference>
<dbReference type="SMART" id="SM00966">
    <property type="entry name" value="SpoVT_AbrB"/>
    <property type="match status" value="1"/>
</dbReference>
<dbReference type="Gene3D" id="2.10.260.10">
    <property type="match status" value="1"/>
</dbReference>
<dbReference type="InterPro" id="IPR037914">
    <property type="entry name" value="SpoVT-AbrB_sf"/>
</dbReference>
<dbReference type="SUPFAM" id="SSF89447">
    <property type="entry name" value="AbrB/MazE/MraZ-like"/>
    <property type="match status" value="1"/>
</dbReference>
<dbReference type="GO" id="GO:0003677">
    <property type="term" value="F:DNA binding"/>
    <property type="evidence" value="ECO:0007669"/>
    <property type="project" value="UniProtKB-UniRule"/>
</dbReference>
<keyword evidence="4" id="KW-1185">Reference proteome</keyword>
<reference evidence="4" key="1">
    <citation type="submission" date="2015-03" db="EMBL/GenBank/DDBJ databases">
        <title>Luteipulveratus halotolerans sp. nov., a novel actinobacterium (Dermacoccaceae) from Sarawak, Malaysia.</title>
        <authorList>
            <person name="Juboi H."/>
            <person name="Basik A."/>
            <person name="Shamsul S.S."/>
            <person name="Arnold P."/>
            <person name="Schmitt E.K."/>
            <person name="Sanglier J.-J."/>
            <person name="Yeo T."/>
        </authorList>
    </citation>
    <scope>NUCLEOTIDE SEQUENCE [LARGE SCALE GENOMIC DNA]</scope>
    <source>
        <strain evidence="4">C296001</strain>
    </source>
</reference>
<evidence type="ECO:0000259" key="2">
    <source>
        <dbReference type="PROSITE" id="PS51740"/>
    </source>
</evidence>
<dbReference type="AlphaFoldDB" id="A0A0L6CF26"/>
<organism evidence="3 4">
    <name type="scientific">Luteipulveratus halotolerans</name>
    <dbReference type="NCBI Taxonomy" id="1631356"/>
    <lineage>
        <taxon>Bacteria</taxon>
        <taxon>Bacillati</taxon>
        <taxon>Actinomycetota</taxon>
        <taxon>Actinomycetes</taxon>
        <taxon>Micrococcales</taxon>
        <taxon>Dermacoccaceae</taxon>
        <taxon>Luteipulveratus</taxon>
    </lineage>
</organism>
<feature type="domain" description="SpoVT-AbrB" evidence="2">
    <location>
        <begin position="2"/>
        <end position="47"/>
    </location>
</feature>
<evidence type="ECO:0000313" key="3">
    <source>
        <dbReference type="EMBL" id="KNX36294.1"/>
    </source>
</evidence>
<evidence type="ECO:0000256" key="1">
    <source>
        <dbReference type="PROSITE-ProRule" id="PRU01076"/>
    </source>
</evidence>
<accession>A0A0L6CF26</accession>
<name>A0A0L6CF26_9MICO</name>
<dbReference type="RefSeq" id="WP_050668537.1">
    <property type="nucleotide sequence ID" value="NZ_LAIR01000002.1"/>
</dbReference>
<dbReference type="Proteomes" id="UP000037397">
    <property type="component" value="Unassembled WGS sequence"/>
</dbReference>
<protein>
    <recommendedName>
        <fullName evidence="2">SpoVT-AbrB domain-containing protein</fullName>
    </recommendedName>
</protein>
<evidence type="ECO:0000313" key="4">
    <source>
        <dbReference type="Proteomes" id="UP000037397"/>
    </source>
</evidence>
<gene>
    <name evidence="3" type="ORF">VV01_02685</name>
</gene>
<dbReference type="EMBL" id="LAIR01000002">
    <property type="protein sequence ID" value="KNX36294.1"/>
    <property type="molecule type" value="Genomic_DNA"/>
</dbReference>